<gene>
    <name evidence="5" type="ORF">CQA58_01415</name>
</gene>
<name>A0A3D8J4C5_9HELI</name>
<feature type="domain" description="Methyl-accepting transducer" evidence="4">
    <location>
        <begin position="74"/>
        <end position="193"/>
    </location>
</feature>
<evidence type="ECO:0000256" key="2">
    <source>
        <dbReference type="PROSITE-ProRule" id="PRU00284"/>
    </source>
</evidence>
<dbReference type="InterPro" id="IPR004089">
    <property type="entry name" value="MCPsignal_dom"/>
</dbReference>
<dbReference type="AlphaFoldDB" id="A0A3D8J4C5"/>
<dbReference type="Proteomes" id="UP000257045">
    <property type="component" value="Unassembled WGS sequence"/>
</dbReference>
<evidence type="ECO:0000256" key="1">
    <source>
        <dbReference type="ARBA" id="ARBA00023224"/>
    </source>
</evidence>
<dbReference type="GO" id="GO:0016020">
    <property type="term" value="C:membrane"/>
    <property type="evidence" value="ECO:0007669"/>
    <property type="project" value="InterPro"/>
</dbReference>
<evidence type="ECO:0000313" key="6">
    <source>
        <dbReference type="Proteomes" id="UP000257045"/>
    </source>
</evidence>
<accession>A0A3D8J4C5</accession>
<keyword evidence="6" id="KW-1185">Reference proteome</keyword>
<feature type="coiled-coil region" evidence="3">
    <location>
        <begin position="4"/>
        <end position="42"/>
    </location>
</feature>
<protein>
    <submittedName>
        <fullName evidence="5">Chemotaxis protein</fullName>
    </submittedName>
</protein>
<organism evidence="5 6">
    <name type="scientific">Helicobacter brantae</name>
    <dbReference type="NCBI Taxonomy" id="375927"/>
    <lineage>
        <taxon>Bacteria</taxon>
        <taxon>Pseudomonadati</taxon>
        <taxon>Campylobacterota</taxon>
        <taxon>Epsilonproteobacteria</taxon>
        <taxon>Campylobacterales</taxon>
        <taxon>Helicobacteraceae</taxon>
        <taxon>Helicobacter</taxon>
    </lineage>
</organism>
<dbReference type="SUPFAM" id="SSF58104">
    <property type="entry name" value="Methyl-accepting chemotaxis protein (MCP) signaling domain"/>
    <property type="match status" value="1"/>
</dbReference>
<comment type="caution">
    <text evidence="5">The sequence shown here is derived from an EMBL/GenBank/DDBJ whole genome shotgun (WGS) entry which is preliminary data.</text>
</comment>
<reference evidence="5 6" key="1">
    <citation type="submission" date="2018-04" db="EMBL/GenBank/DDBJ databases">
        <title>Novel Campyloabacter and Helicobacter Species and Strains.</title>
        <authorList>
            <person name="Mannion A.J."/>
            <person name="Shen Z."/>
            <person name="Fox J.G."/>
        </authorList>
    </citation>
    <scope>NUCLEOTIDE SEQUENCE [LARGE SCALE GENOMIC DNA]</scope>
    <source>
        <strain evidence="5 6">MIT 04-9366</strain>
    </source>
</reference>
<dbReference type="GO" id="GO:0007165">
    <property type="term" value="P:signal transduction"/>
    <property type="evidence" value="ECO:0007669"/>
    <property type="project" value="UniProtKB-KW"/>
</dbReference>
<evidence type="ECO:0000259" key="4">
    <source>
        <dbReference type="PROSITE" id="PS50111"/>
    </source>
</evidence>
<keyword evidence="1 2" id="KW-0807">Transducer</keyword>
<dbReference type="EMBL" id="NXLV01000002">
    <property type="protein sequence ID" value="RDU71724.1"/>
    <property type="molecule type" value="Genomic_DNA"/>
</dbReference>
<feature type="coiled-coil region" evidence="3">
    <location>
        <begin position="171"/>
        <end position="198"/>
    </location>
</feature>
<sequence>MFGRSKREQQLEQLVKELQEKNQELQGSLLQKENELSRLQASQSHNDQELTKFYNEMFKMMTLSCSKNLKILQENFADSVKMLEGTKDTSMQNFKQTKELEQSISSTVVNAKEKLEKFQVLINQVYKDLDSITDIINLITGVSDQTNLLALNAAIEAARAGEHGRGFAVVADEVRKLAEKAQNATKEIEANIQILKQNFSDVQISTGEIAKEMGNIGDEVEKFGEVGENSMHIGEDSENVLDATFIGLVKLDHLLFKINTYKAIIEDDKELKLASHHDCRLGKWYESGIGKVQFGHLPHYASLENSHASVHNSFKEAVRLFKERGLEGGAEKMMESFKLGESASDEVVAILDKLLDEKMELDHKREQKREQENKENS</sequence>
<dbReference type="SMART" id="SM00283">
    <property type="entry name" value="MA"/>
    <property type="match status" value="1"/>
</dbReference>
<dbReference type="OrthoDB" id="9765597at2"/>
<dbReference type="Pfam" id="PF13682">
    <property type="entry name" value="CZB"/>
    <property type="match status" value="1"/>
</dbReference>
<dbReference type="Pfam" id="PF00015">
    <property type="entry name" value="MCPsignal"/>
    <property type="match status" value="1"/>
</dbReference>
<evidence type="ECO:0000256" key="3">
    <source>
        <dbReference type="SAM" id="Coils"/>
    </source>
</evidence>
<dbReference type="PANTHER" id="PTHR32089:SF112">
    <property type="entry name" value="LYSOZYME-LIKE PROTEIN-RELATED"/>
    <property type="match status" value="1"/>
</dbReference>
<proteinExistence type="predicted"/>
<dbReference type="Gene3D" id="1.20.120.30">
    <property type="entry name" value="Aspartate receptor, ligand-binding domain"/>
    <property type="match status" value="1"/>
</dbReference>
<dbReference type="PANTHER" id="PTHR32089">
    <property type="entry name" value="METHYL-ACCEPTING CHEMOTAXIS PROTEIN MCPB"/>
    <property type="match status" value="1"/>
</dbReference>
<dbReference type="Gene3D" id="1.10.287.950">
    <property type="entry name" value="Methyl-accepting chemotaxis protein"/>
    <property type="match status" value="1"/>
</dbReference>
<dbReference type="PROSITE" id="PS50111">
    <property type="entry name" value="CHEMOTAXIS_TRANSDUC_2"/>
    <property type="match status" value="1"/>
</dbReference>
<keyword evidence="3" id="KW-0175">Coiled coil</keyword>
<dbReference type="InterPro" id="IPR025991">
    <property type="entry name" value="Chemoreceptor_zinc-bind_dom"/>
</dbReference>
<evidence type="ECO:0000313" key="5">
    <source>
        <dbReference type="EMBL" id="RDU71724.1"/>
    </source>
</evidence>